<feature type="transmembrane region" description="Helical" evidence="15">
    <location>
        <begin position="348"/>
        <end position="368"/>
    </location>
</feature>
<dbReference type="GO" id="GO:0005524">
    <property type="term" value="F:ATP binding"/>
    <property type="evidence" value="ECO:0007669"/>
    <property type="project" value="UniProtKB-UniRule"/>
</dbReference>
<evidence type="ECO:0000256" key="4">
    <source>
        <dbReference type="ARBA" id="ARBA00022475"/>
    </source>
</evidence>
<dbReference type="InterPro" id="IPR036412">
    <property type="entry name" value="HAD-like_sf"/>
</dbReference>
<evidence type="ECO:0000256" key="13">
    <source>
        <dbReference type="ARBA" id="ARBA00023065"/>
    </source>
</evidence>
<evidence type="ECO:0000256" key="7">
    <source>
        <dbReference type="ARBA" id="ARBA00022723"/>
    </source>
</evidence>
<dbReference type="InterPro" id="IPR001757">
    <property type="entry name" value="P_typ_ATPase"/>
</dbReference>
<evidence type="ECO:0000256" key="1">
    <source>
        <dbReference type="ARBA" id="ARBA00004651"/>
    </source>
</evidence>
<keyword evidence="8 15" id="KW-0547">Nucleotide-binding</keyword>
<dbReference type="Gene3D" id="3.40.1110.10">
    <property type="entry name" value="Calcium-transporting ATPase, cytoplasmic domain N"/>
    <property type="match status" value="1"/>
</dbReference>
<keyword evidence="9 15" id="KW-0067">ATP-binding</keyword>
<feature type="transmembrane region" description="Helical" evidence="15">
    <location>
        <begin position="380"/>
        <end position="400"/>
    </location>
</feature>
<keyword evidence="3" id="KW-0813">Transport</keyword>
<evidence type="ECO:0000256" key="2">
    <source>
        <dbReference type="ARBA" id="ARBA00006024"/>
    </source>
</evidence>
<evidence type="ECO:0000313" key="18">
    <source>
        <dbReference type="Proteomes" id="UP000184292"/>
    </source>
</evidence>
<feature type="transmembrane region" description="Helical" evidence="15">
    <location>
        <begin position="171"/>
        <end position="191"/>
    </location>
</feature>
<dbReference type="InterPro" id="IPR059000">
    <property type="entry name" value="ATPase_P-type_domA"/>
</dbReference>
<keyword evidence="7 15" id="KW-0479">Metal-binding</keyword>
<dbReference type="Proteomes" id="UP000184292">
    <property type="component" value="Unassembled WGS sequence"/>
</dbReference>
<dbReference type="PANTHER" id="PTHR43520">
    <property type="entry name" value="ATP7, ISOFORM B"/>
    <property type="match status" value="1"/>
</dbReference>
<sequence length="709" mass="71823">MTAACPACAGVEMARPAPALETTHLLHLPDIHCGACIAGVERALGAAPGVRAARVNLTRKRVAITAPGLDAATLVAALAEAGYRAQPMDAARTGADRTPRDLLTRIGVAGFAMMNVMLLSVAVWSGATGATAQVFHLVSAAIAIPAVAYAAQPFFGSALQALRARRLNMDVPIALAILLASLASLAAAFDLAPNDGWFDAALALTFFLLIGRYLDTAGRAAARSAAADLAALDVPQAIRLEDGRERVVPAADLAPGDLILLRPGDRLPADGEIVSGRCDLDRSALTGESQPAPAGPGDPVAAGETCLTGALTVRVLRAGRDTALARMAETIAAAEGQRTRYAGLADRAARLYAPAVHLLGAGTFLGWLAATGDGWRALDVAISVLVITCPCALGLAVPAVSTVATGRLFRAGLLVKSPTALERLSEVDIVAFDKTGTLTTGTPRLAVRPDDAALAAAAGLARHSAHPMSRAIVAAAEAAGLAPAPVRDIAEHPGDGVEGWLDGRRLRLGRAAFAGGAGDGLWLGRDGTAPVALPMAETLRPGAAPATAALAAAGYGTALLSGDAAGPVRRLAAETGIAEAHADLRPADKTAWVEARQDEGHRVLMVGDGLNDTGPLAVAHAGLSPGSALDAARSASDVVALSGDVGAVPLLLRTARGAMARMRQNIGLALAYNAISIPLAVTGHASPLVAALAMSASSLTVTLNAMRRL</sequence>
<evidence type="ECO:0000256" key="5">
    <source>
        <dbReference type="ARBA" id="ARBA00022553"/>
    </source>
</evidence>
<dbReference type="InterPro" id="IPR017969">
    <property type="entry name" value="Heavy-metal-associated_CS"/>
</dbReference>
<dbReference type="AlphaFoldDB" id="A0A1M6CR82"/>
<dbReference type="InterPro" id="IPR027256">
    <property type="entry name" value="P-typ_ATPase_IB"/>
</dbReference>
<dbReference type="Gene3D" id="3.40.50.1000">
    <property type="entry name" value="HAD superfamily/HAD-like"/>
    <property type="match status" value="1"/>
</dbReference>
<feature type="transmembrane region" description="Helical" evidence="15">
    <location>
        <begin position="102"/>
        <end position="124"/>
    </location>
</feature>
<dbReference type="PROSITE" id="PS00154">
    <property type="entry name" value="ATPASE_E1_E2"/>
    <property type="match status" value="1"/>
</dbReference>
<dbReference type="SUPFAM" id="SSF81653">
    <property type="entry name" value="Calcium ATPase, transduction domain A"/>
    <property type="match status" value="1"/>
</dbReference>
<dbReference type="PROSITE" id="PS50846">
    <property type="entry name" value="HMA_2"/>
    <property type="match status" value="1"/>
</dbReference>
<comment type="similarity">
    <text evidence="2 15">Belongs to the cation transport ATPase (P-type) (TC 3.A.3) family. Type IB subfamily.</text>
</comment>
<reference evidence="17 18" key="1">
    <citation type="submission" date="2016-11" db="EMBL/GenBank/DDBJ databases">
        <authorList>
            <person name="Jaros S."/>
            <person name="Januszkiewicz K."/>
            <person name="Wedrychowicz H."/>
        </authorList>
    </citation>
    <scope>NUCLEOTIDE SEQUENCE [LARGE SCALE GENOMIC DNA]</scope>
    <source>
        <strain evidence="17 18">DSM 100565</strain>
    </source>
</reference>
<evidence type="ECO:0000313" key="17">
    <source>
        <dbReference type="EMBL" id="SHI63304.1"/>
    </source>
</evidence>
<accession>A0A1M6CR82</accession>
<keyword evidence="12 15" id="KW-1133">Transmembrane helix</keyword>
<dbReference type="GO" id="GO:0043682">
    <property type="term" value="F:P-type divalent copper transporter activity"/>
    <property type="evidence" value="ECO:0007669"/>
    <property type="project" value="TreeGrafter"/>
</dbReference>
<dbReference type="PROSITE" id="PS01047">
    <property type="entry name" value="HMA_1"/>
    <property type="match status" value="1"/>
</dbReference>
<dbReference type="NCBIfam" id="TIGR01512">
    <property type="entry name" value="ATPase-IB2_Cd"/>
    <property type="match status" value="1"/>
</dbReference>
<dbReference type="SUPFAM" id="SSF81665">
    <property type="entry name" value="Calcium ATPase, transmembrane domain M"/>
    <property type="match status" value="1"/>
</dbReference>
<evidence type="ECO:0000256" key="12">
    <source>
        <dbReference type="ARBA" id="ARBA00022989"/>
    </source>
</evidence>
<feature type="transmembrane region" description="Helical" evidence="15">
    <location>
        <begin position="130"/>
        <end position="151"/>
    </location>
</feature>
<keyword evidence="10" id="KW-0460">Magnesium</keyword>
<dbReference type="GO" id="GO:0016887">
    <property type="term" value="F:ATP hydrolysis activity"/>
    <property type="evidence" value="ECO:0007669"/>
    <property type="project" value="InterPro"/>
</dbReference>
<dbReference type="InterPro" id="IPR023298">
    <property type="entry name" value="ATPase_P-typ_TM_dom_sf"/>
</dbReference>
<keyword evidence="14 15" id="KW-0472">Membrane</keyword>
<dbReference type="Gene3D" id="3.30.70.100">
    <property type="match status" value="1"/>
</dbReference>
<dbReference type="CDD" id="cd00371">
    <property type="entry name" value="HMA"/>
    <property type="match status" value="1"/>
</dbReference>
<gene>
    <name evidence="17" type="ORF">SAMN05444417_1315</name>
</gene>
<feature type="transmembrane region" description="Helical" evidence="15">
    <location>
        <begin position="666"/>
        <end position="682"/>
    </location>
</feature>
<dbReference type="NCBIfam" id="TIGR01525">
    <property type="entry name" value="ATPase-IB_hvy"/>
    <property type="match status" value="1"/>
</dbReference>
<evidence type="ECO:0000256" key="15">
    <source>
        <dbReference type="RuleBase" id="RU362081"/>
    </source>
</evidence>
<dbReference type="Gene3D" id="2.70.150.10">
    <property type="entry name" value="Calcium-transporting ATPase, cytoplasmic transduction domain A"/>
    <property type="match status" value="1"/>
</dbReference>
<evidence type="ECO:0000256" key="8">
    <source>
        <dbReference type="ARBA" id="ARBA00022741"/>
    </source>
</evidence>
<dbReference type="PANTHER" id="PTHR43520:SF5">
    <property type="entry name" value="CATION-TRANSPORTING P-TYPE ATPASE-RELATED"/>
    <property type="match status" value="1"/>
</dbReference>
<dbReference type="InterPro" id="IPR023214">
    <property type="entry name" value="HAD_sf"/>
</dbReference>
<evidence type="ECO:0000256" key="3">
    <source>
        <dbReference type="ARBA" id="ARBA00022448"/>
    </source>
</evidence>
<organism evidence="17 18">
    <name type="scientific">Wenxinia saemankumensis</name>
    <dbReference type="NCBI Taxonomy" id="1447782"/>
    <lineage>
        <taxon>Bacteria</taxon>
        <taxon>Pseudomonadati</taxon>
        <taxon>Pseudomonadota</taxon>
        <taxon>Alphaproteobacteria</taxon>
        <taxon>Rhodobacterales</taxon>
        <taxon>Roseobacteraceae</taxon>
        <taxon>Wenxinia</taxon>
    </lineage>
</organism>
<evidence type="ECO:0000256" key="9">
    <source>
        <dbReference type="ARBA" id="ARBA00022840"/>
    </source>
</evidence>
<keyword evidence="11" id="KW-1278">Translocase</keyword>
<dbReference type="Pfam" id="PF00702">
    <property type="entry name" value="Hydrolase"/>
    <property type="match status" value="1"/>
</dbReference>
<evidence type="ECO:0000256" key="6">
    <source>
        <dbReference type="ARBA" id="ARBA00022692"/>
    </source>
</evidence>
<dbReference type="InterPro" id="IPR023299">
    <property type="entry name" value="ATPase_P-typ_cyto_dom_N"/>
</dbReference>
<comment type="subcellular location">
    <subcellularLocation>
        <location evidence="1">Cell membrane</location>
        <topology evidence="1">Multi-pass membrane protein</topology>
    </subcellularLocation>
</comment>
<protein>
    <submittedName>
        <fullName evidence="17">Cu2+-exporting ATPase</fullName>
    </submittedName>
</protein>
<evidence type="ECO:0000259" key="16">
    <source>
        <dbReference type="PROSITE" id="PS50846"/>
    </source>
</evidence>
<keyword evidence="13" id="KW-0406">Ion transport</keyword>
<dbReference type="STRING" id="1447782.SAMN05444417_1315"/>
<keyword evidence="5" id="KW-0597">Phosphoprotein</keyword>
<evidence type="ECO:0000256" key="14">
    <source>
        <dbReference type="ARBA" id="ARBA00023136"/>
    </source>
</evidence>
<evidence type="ECO:0000256" key="10">
    <source>
        <dbReference type="ARBA" id="ARBA00022842"/>
    </source>
</evidence>
<dbReference type="NCBIfam" id="TIGR01494">
    <property type="entry name" value="ATPase_P-type"/>
    <property type="match status" value="2"/>
</dbReference>
<proteinExistence type="inferred from homology"/>
<dbReference type="InterPro" id="IPR008250">
    <property type="entry name" value="ATPase_P-typ_transduc_dom_A_sf"/>
</dbReference>
<name>A0A1M6CR82_9RHOB</name>
<evidence type="ECO:0000256" key="11">
    <source>
        <dbReference type="ARBA" id="ARBA00022967"/>
    </source>
</evidence>
<dbReference type="InterPro" id="IPR006121">
    <property type="entry name" value="HMA_dom"/>
</dbReference>
<dbReference type="SUPFAM" id="SSF55008">
    <property type="entry name" value="HMA, heavy metal-associated domain"/>
    <property type="match status" value="1"/>
</dbReference>
<dbReference type="EMBL" id="FQYO01000002">
    <property type="protein sequence ID" value="SHI63304.1"/>
    <property type="molecule type" value="Genomic_DNA"/>
</dbReference>
<dbReference type="Pfam" id="PF00403">
    <property type="entry name" value="HMA"/>
    <property type="match status" value="1"/>
</dbReference>
<dbReference type="GO" id="GO:0005886">
    <property type="term" value="C:plasma membrane"/>
    <property type="evidence" value="ECO:0007669"/>
    <property type="project" value="UniProtKB-SubCell"/>
</dbReference>
<dbReference type="PRINTS" id="PR00119">
    <property type="entry name" value="CATATPASE"/>
</dbReference>
<dbReference type="GO" id="GO:0055070">
    <property type="term" value="P:copper ion homeostasis"/>
    <property type="evidence" value="ECO:0007669"/>
    <property type="project" value="TreeGrafter"/>
</dbReference>
<dbReference type="SUPFAM" id="SSF56784">
    <property type="entry name" value="HAD-like"/>
    <property type="match status" value="1"/>
</dbReference>
<dbReference type="InterPro" id="IPR036163">
    <property type="entry name" value="HMA_dom_sf"/>
</dbReference>
<keyword evidence="18" id="KW-1185">Reference proteome</keyword>
<dbReference type="Pfam" id="PF00122">
    <property type="entry name" value="E1-E2_ATPase"/>
    <property type="match status" value="1"/>
</dbReference>
<dbReference type="InterPro" id="IPR018303">
    <property type="entry name" value="ATPase_P-typ_P_site"/>
</dbReference>
<feature type="transmembrane region" description="Helical" evidence="15">
    <location>
        <begin position="197"/>
        <end position="214"/>
    </location>
</feature>
<keyword evidence="6 15" id="KW-0812">Transmembrane</keyword>
<feature type="domain" description="HMA" evidence="16">
    <location>
        <begin position="22"/>
        <end position="86"/>
    </location>
</feature>
<dbReference type="NCBIfam" id="TIGR01511">
    <property type="entry name" value="ATPase-IB1_Cu"/>
    <property type="match status" value="1"/>
</dbReference>
<dbReference type="GO" id="GO:0005507">
    <property type="term" value="F:copper ion binding"/>
    <property type="evidence" value="ECO:0007669"/>
    <property type="project" value="TreeGrafter"/>
</dbReference>
<keyword evidence="4 15" id="KW-1003">Cell membrane</keyword>